<dbReference type="Gene3D" id="3.40.50.1820">
    <property type="entry name" value="alpha/beta hydrolase"/>
    <property type="match status" value="1"/>
</dbReference>
<name>A0ABY8Q6A0_9RHOB</name>
<gene>
    <name evidence="2" type="ORF">QF092_00670</name>
</gene>
<proteinExistence type="predicted"/>
<protein>
    <submittedName>
        <fullName evidence="2">Alpha/beta fold hydrolase</fullName>
    </submittedName>
</protein>
<accession>A0ABY8Q6A0</accession>
<dbReference type="InterPro" id="IPR000073">
    <property type="entry name" value="AB_hydrolase_1"/>
</dbReference>
<organism evidence="2 3">
    <name type="scientific">Fuscovulum ytuae</name>
    <dbReference type="NCBI Taxonomy" id="3042299"/>
    <lineage>
        <taxon>Bacteria</taxon>
        <taxon>Pseudomonadati</taxon>
        <taxon>Pseudomonadota</taxon>
        <taxon>Alphaproteobacteria</taxon>
        <taxon>Rhodobacterales</taxon>
        <taxon>Paracoccaceae</taxon>
        <taxon>Fuscovulum</taxon>
    </lineage>
</organism>
<dbReference type="InterPro" id="IPR045889">
    <property type="entry name" value="MES/HNL"/>
</dbReference>
<dbReference type="PANTHER" id="PTHR10992:SF1086">
    <property type="entry name" value="AB HYDROLASE-1 DOMAIN-CONTAINING PROTEIN"/>
    <property type="match status" value="1"/>
</dbReference>
<dbReference type="Proteomes" id="UP001230978">
    <property type="component" value="Chromosome"/>
</dbReference>
<evidence type="ECO:0000313" key="2">
    <source>
        <dbReference type="EMBL" id="WGV16359.1"/>
    </source>
</evidence>
<evidence type="ECO:0000259" key="1">
    <source>
        <dbReference type="Pfam" id="PF12697"/>
    </source>
</evidence>
<dbReference type="Pfam" id="PF12697">
    <property type="entry name" value="Abhydrolase_6"/>
    <property type="match status" value="1"/>
</dbReference>
<dbReference type="InterPro" id="IPR029058">
    <property type="entry name" value="AB_hydrolase_fold"/>
</dbReference>
<dbReference type="PANTHER" id="PTHR10992">
    <property type="entry name" value="METHYLESTERASE FAMILY MEMBER"/>
    <property type="match status" value="1"/>
</dbReference>
<keyword evidence="2" id="KW-0378">Hydrolase</keyword>
<evidence type="ECO:0000313" key="3">
    <source>
        <dbReference type="Proteomes" id="UP001230978"/>
    </source>
</evidence>
<dbReference type="EMBL" id="CP124535">
    <property type="protein sequence ID" value="WGV16359.1"/>
    <property type="molecule type" value="Genomic_DNA"/>
</dbReference>
<keyword evidence="3" id="KW-1185">Reference proteome</keyword>
<dbReference type="RefSeq" id="WP_281466624.1">
    <property type="nucleotide sequence ID" value="NZ_CP124535.1"/>
</dbReference>
<reference evidence="2 3" key="1">
    <citation type="submission" date="2023-04" db="EMBL/GenBank/DDBJ databases">
        <title>YMD61, complete Genome.</title>
        <authorList>
            <person name="Zhang J."/>
        </authorList>
    </citation>
    <scope>NUCLEOTIDE SEQUENCE [LARGE SCALE GENOMIC DNA]</scope>
    <source>
        <strain evidence="2 3">YMD61</strain>
    </source>
</reference>
<sequence>MPNILLVHGAAHGAWCWHRVIPALQALGHRARAIDLPSHGDDRTDPATVTLNSYSEAILKAMDGPTVLVGHSMGGFPITAAAEAAPDRIVALIYVCAYLPRPGQSLAEMRRAGPRQPLAGAFQIDESRTTFTFDPEKAPALFYHDCPAEDLALAQRRLCPQPIAPQETPIPNTGKAESLPRFYIRCTEDRVIPPEYQETMAQGLPPDCISILPCGHSPFFAAPDALAQRIDAILRLPPVNFA</sequence>
<feature type="domain" description="AB hydrolase-1" evidence="1">
    <location>
        <begin position="4"/>
        <end position="228"/>
    </location>
</feature>
<dbReference type="GO" id="GO:0016787">
    <property type="term" value="F:hydrolase activity"/>
    <property type="evidence" value="ECO:0007669"/>
    <property type="project" value="UniProtKB-KW"/>
</dbReference>
<dbReference type="SUPFAM" id="SSF53474">
    <property type="entry name" value="alpha/beta-Hydrolases"/>
    <property type="match status" value="1"/>
</dbReference>